<dbReference type="Proteomes" id="UP001201980">
    <property type="component" value="Unassembled WGS sequence"/>
</dbReference>
<organism evidence="2 3">
    <name type="scientific">Zalerion maritima</name>
    <dbReference type="NCBI Taxonomy" id="339359"/>
    <lineage>
        <taxon>Eukaryota</taxon>
        <taxon>Fungi</taxon>
        <taxon>Dikarya</taxon>
        <taxon>Ascomycota</taxon>
        <taxon>Pezizomycotina</taxon>
        <taxon>Sordariomycetes</taxon>
        <taxon>Lulworthiomycetidae</taxon>
        <taxon>Lulworthiales</taxon>
        <taxon>Lulworthiaceae</taxon>
        <taxon>Zalerion</taxon>
    </lineage>
</organism>
<proteinExistence type="predicted"/>
<feature type="region of interest" description="Disordered" evidence="1">
    <location>
        <begin position="354"/>
        <end position="442"/>
    </location>
</feature>
<name>A0AAD5RYQ1_9PEZI</name>
<dbReference type="EMBL" id="JAKWBI020000023">
    <property type="protein sequence ID" value="KAJ2905849.1"/>
    <property type="molecule type" value="Genomic_DNA"/>
</dbReference>
<feature type="compositionally biased region" description="Low complexity" evidence="1">
    <location>
        <begin position="422"/>
        <end position="433"/>
    </location>
</feature>
<feature type="compositionally biased region" description="Basic and acidic residues" evidence="1">
    <location>
        <begin position="40"/>
        <end position="55"/>
    </location>
</feature>
<dbReference type="AlphaFoldDB" id="A0AAD5RYQ1"/>
<comment type="caution">
    <text evidence="2">The sequence shown here is derived from an EMBL/GenBank/DDBJ whole genome shotgun (WGS) entry which is preliminary data.</text>
</comment>
<evidence type="ECO:0000313" key="2">
    <source>
        <dbReference type="EMBL" id="KAJ2905849.1"/>
    </source>
</evidence>
<protein>
    <submittedName>
        <fullName evidence="2">Uncharacterized protein</fullName>
    </submittedName>
</protein>
<accession>A0AAD5RYQ1</accession>
<feature type="region of interest" description="Disordered" evidence="1">
    <location>
        <begin position="1"/>
        <end position="111"/>
    </location>
</feature>
<feature type="compositionally biased region" description="Polar residues" evidence="1">
    <location>
        <begin position="280"/>
        <end position="296"/>
    </location>
</feature>
<feature type="region of interest" description="Disordered" evidence="1">
    <location>
        <begin position="269"/>
        <end position="301"/>
    </location>
</feature>
<feature type="compositionally biased region" description="Low complexity" evidence="1">
    <location>
        <begin position="403"/>
        <end position="412"/>
    </location>
</feature>
<feature type="compositionally biased region" description="Basic and acidic residues" evidence="1">
    <location>
        <begin position="354"/>
        <end position="370"/>
    </location>
</feature>
<keyword evidence="3" id="KW-1185">Reference proteome</keyword>
<gene>
    <name evidence="2" type="ORF">MKZ38_004097</name>
</gene>
<sequence length="561" mass="62177">MVGPDGFVSPSPSQPRPSSSTPYLPQGAPQRSYAPPSRSKGKEPARGRSRFRELDDNIIEPPPRAYPYNNNVDRLHTAPSHASAATAPTPSATPGPSSSNRSSWRESVPKPETIGNVLADIANCVNDTIQMFQLADHRHWGSDEEEQERRLEETLDEAAKDFQGLALLVNGQFYYEKDRNLFSVAELSQLSELFHVHHNTFHEWLRSGGPINPLWATETAKLRKALHRAQCRAAGRIFSSAREESHRCLGAHLVKRAGPDVQRLRRDRQSLASIPEQERSSLSSIPDNNSRSSLNGSIGLPGSVEEQDQVAACNMVGKFERFGDQDIAFVCDYCDGYIVWEDLSAMSSTRLKRSAQEQAREHRRSRDRDSLISGRRGNRGPRELILPRYHAEREQQLVSMDASSRSSVTTSSEPGTRSSILSDTPTTTSATSTLIGEGGPNTSEYNWMASGISFSSAEDPDPNSDPVEKTIVFAPIAISNHVPPEEGEWQARLLCPYCDDYVMYTQGDDEMEVVKYAQDENGFESLEELRQHLAWYHAPGYLESISSPVKAATGGNSCVVM</sequence>
<evidence type="ECO:0000313" key="3">
    <source>
        <dbReference type="Proteomes" id="UP001201980"/>
    </source>
</evidence>
<feature type="compositionally biased region" description="Low complexity" evidence="1">
    <location>
        <begin position="77"/>
        <end position="102"/>
    </location>
</feature>
<reference evidence="2" key="1">
    <citation type="submission" date="2022-07" db="EMBL/GenBank/DDBJ databases">
        <title>Draft genome sequence of Zalerion maritima ATCC 34329, a (micro)plastics degrading marine fungus.</title>
        <authorList>
            <person name="Paco A."/>
            <person name="Goncalves M.F.M."/>
            <person name="Rocha-Santos T.A.P."/>
            <person name="Alves A."/>
        </authorList>
    </citation>
    <scope>NUCLEOTIDE SEQUENCE</scope>
    <source>
        <strain evidence="2">ATCC 34329</strain>
    </source>
</reference>
<evidence type="ECO:0000256" key="1">
    <source>
        <dbReference type="SAM" id="MobiDB-lite"/>
    </source>
</evidence>